<sequence>MRVEQQSEHGENSTNSSLMLINQLREITGIQDPQILLRALNASQGDISHAVGLLTTQPPEEGQGTEDPPDTDVNREVWGAQKGAPPKDDLQTAIELSLQESQAEERELNRALEASVEDSAARVKRKRCEAQGESCSPADWIRKEEWPVGIRNVGNTCWFSAVIQSLFHLPVFRRLVLNYCLSERILEKCKSHSDKRNIAFMQELRCLFALMVGSTRRFVDPSAAVELLRDAFRSSEAQQVHTEVQQVYAHTLIFNQNLLLDKGNQSEQITQQLHTYLIYYKVMQHPVLLCEQVIAPLLSITACATFSCNDSNQMLPVVVDQSLLIKLENYLFQLFIYVITFPVGQTFTDTQLVGNRNQINFCCGKLSLLYANRYLHKNNEQIHNRREEVKRLKEQLIVLQQKLECYRNYGSGPTKYPLADMLQYVLEFACTKPTSVSPAEDVRLAASSPTPPGSNLKHTQGNPDDTSQCQEPGDTGLSDSPTCQQQPPSGQRTPIFKPFTQCRAPMDTPPHPAPHSVTEEELRFVKICLQRWRSEVEINMNELKASIDRVSQALEGMYSDNSLCQVPYRLHAVLVHEGQASAGHYWAYIYDHANQRWMKYNDVIVSESSWEELVRDSYGGMTNASAYCLMYIDDRLPHLITEDTDDETGQVMQAMDSLPPILRQYVREDNRWFQQELKEWEDQFCQQPQEDPVSPTAAVTSTRAPSKDDPAEPVPQSGAAQEPTGEQEHVAQSVVIPAVESGEPVPTSQPQSPVPVSPESVGSSPEECDHQAVSVTPEPCQHTSEDEEGQQHCQLPPPQSPSPAAEMSGQAQTAAVTPDHSTDVTTETDSETGFREAVAEAAAAPDTQADGEDDQDAPAATRSRQQQPENVVSEVEIPNVGRILVRADTDGYNEEMMLTPAMQGIIMAIAKARQVFDKDGPEAGLIKAFQEEYSRLFELSQEETTPQQDPRLHHALVYFFQNQAPSRVIERTLLEGFTDRNLSFDDRSISIMREARTKLRLIKPEDMDMEEYMQWHDDYSLFRTVFVYLLTGLEQYQHGKVREALNYLNHAYKDNAMLLRRGEKRGMEQSLIAFYRRRCLKEMNDNAATLFRSGEVSDVEEGMIIMNEAVIPCMHLMSRPDMVSQEDLDTMEAVRNHWCSYLGVDLDDSLQEKLGEFLPRVLDCSTEMVVLKDPPTVRSKVPHDLCSRLAAIMESITNTSVVAVK</sequence>
<dbReference type="PROSITE" id="PS00973">
    <property type="entry name" value="USP_2"/>
    <property type="match status" value="1"/>
</dbReference>
<dbReference type="EMBL" id="FR904727">
    <property type="protein sequence ID" value="CDQ70608.1"/>
    <property type="molecule type" value="Genomic_DNA"/>
</dbReference>
<dbReference type="CDD" id="cd14276">
    <property type="entry name" value="UBA_UBP25_like"/>
    <property type="match status" value="1"/>
</dbReference>
<evidence type="ECO:0000256" key="2">
    <source>
        <dbReference type="ARBA" id="ARBA00012759"/>
    </source>
</evidence>
<keyword evidence="6" id="KW-0788">Thiol protease</keyword>
<comment type="catalytic activity">
    <reaction evidence="1">
        <text>Thiol-dependent hydrolysis of ester, thioester, amide, peptide and isopeptide bonds formed by the C-terminal Gly of ubiquitin (a 76-residue protein attached to proteins as an intracellular targeting signal).</text>
        <dbReference type="EC" id="3.4.19.12"/>
    </reaction>
</comment>
<dbReference type="GO" id="GO:0070628">
    <property type="term" value="F:proteasome binding"/>
    <property type="evidence" value="ECO:0007669"/>
    <property type="project" value="TreeGrafter"/>
</dbReference>
<dbReference type="InterPro" id="IPR009060">
    <property type="entry name" value="UBA-like_sf"/>
</dbReference>
<evidence type="ECO:0000256" key="1">
    <source>
        <dbReference type="ARBA" id="ARBA00000707"/>
    </source>
</evidence>
<feature type="coiled-coil region" evidence="7">
    <location>
        <begin position="375"/>
        <end position="409"/>
    </location>
</feature>
<feature type="compositionally biased region" description="Polar residues" evidence="8">
    <location>
        <begin position="456"/>
        <end position="470"/>
    </location>
</feature>
<protein>
    <recommendedName>
        <fullName evidence="2">ubiquitinyl hydrolase 1</fullName>
        <ecNumber evidence="2">3.4.19.12</ecNumber>
    </recommendedName>
</protein>
<dbReference type="InterPro" id="IPR044635">
    <property type="entry name" value="UBP14-like"/>
</dbReference>
<dbReference type="PaxDb" id="8022-A0A060WT92"/>
<organism evidence="10 11">
    <name type="scientific">Oncorhynchus mykiss</name>
    <name type="common">Rainbow trout</name>
    <name type="synonym">Salmo gairdneri</name>
    <dbReference type="NCBI Taxonomy" id="8022"/>
    <lineage>
        <taxon>Eukaryota</taxon>
        <taxon>Metazoa</taxon>
        <taxon>Chordata</taxon>
        <taxon>Craniata</taxon>
        <taxon>Vertebrata</taxon>
        <taxon>Euteleostomi</taxon>
        <taxon>Actinopterygii</taxon>
        <taxon>Neopterygii</taxon>
        <taxon>Teleostei</taxon>
        <taxon>Protacanthopterygii</taxon>
        <taxon>Salmoniformes</taxon>
        <taxon>Salmonidae</taxon>
        <taxon>Salmoninae</taxon>
        <taxon>Oncorhynchus</taxon>
    </lineage>
</organism>
<keyword evidence="3" id="KW-0645">Protease</keyword>
<evidence type="ECO:0000256" key="7">
    <source>
        <dbReference type="SAM" id="Coils"/>
    </source>
</evidence>
<dbReference type="Gene3D" id="1.10.8.10">
    <property type="entry name" value="DNA helicase RuvA subunit, C-terminal domain"/>
    <property type="match status" value="1"/>
</dbReference>
<gene>
    <name evidence="10" type="ORF">GSONMT00013935001</name>
</gene>
<dbReference type="EC" id="3.4.19.12" evidence="2"/>
<proteinExistence type="predicted"/>
<dbReference type="PROSITE" id="PS50235">
    <property type="entry name" value="USP_3"/>
    <property type="match status" value="1"/>
</dbReference>
<dbReference type="PANTHER" id="PTHR43982:SF6">
    <property type="entry name" value="UBIQUITIN CARBOXYL-TERMINAL HYDROLASE 2-RELATED"/>
    <property type="match status" value="1"/>
</dbReference>
<evidence type="ECO:0000256" key="6">
    <source>
        <dbReference type="ARBA" id="ARBA00022807"/>
    </source>
</evidence>
<dbReference type="GO" id="GO:0043161">
    <property type="term" value="P:proteasome-mediated ubiquitin-dependent protein catabolic process"/>
    <property type="evidence" value="ECO:0007669"/>
    <property type="project" value="InterPro"/>
</dbReference>
<evidence type="ECO:0000256" key="4">
    <source>
        <dbReference type="ARBA" id="ARBA00022786"/>
    </source>
</evidence>
<evidence type="ECO:0000256" key="3">
    <source>
        <dbReference type="ARBA" id="ARBA00022670"/>
    </source>
</evidence>
<evidence type="ECO:0000256" key="8">
    <source>
        <dbReference type="SAM" id="MobiDB-lite"/>
    </source>
</evidence>
<dbReference type="CDD" id="cd20487">
    <property type="entry name" value="USP28_C"/>
    <property type="match status" value="1"/>
</dbReference>
<dbReference type="PANTHER" id="PTHR43982">
    <property type="entry name" value="UBIQUITIN CARBOXYL-TERMINAL HYDROLASE"/>
    <property type="match status" value="1"/>
</dbReference>
<feature type="region of interest" description="Disordered" evidence="8">
    <location>
        <begin position="55"/>
        <end position="88"/>
    </location>
</feature>
<feature type="region of interest" description="Disordered" evidence="8">
    <location>
        <begin position="684"/>
        <end position="872"/>
    </location>
</feature>
<keyword evidence="5" id="KW-0378">Hydrolase</keyword>
<dbReference type="InterPro" id="IPR038765">
    <property type="entry name" value="Papain-like_cys_pep_sf"/>
</dbReference>
<dbReference type="Pfam" id="PF00443">
    <property type="entry name" value="UCH"/>
    <property type="match status" value="1"/>
</dbReference>
<dbReference type="InterPro" id="IPR028889">
    <property type="entry name" value="USP"/>
</dbReference>
<feature type="region of interest" description="Disordered" evidence="8">
    <location>
        <begin position="440"/>
        <end position="497"/>
    </location>
</feature>
<evidence type="ECO:0000313" key="11">
    <source>
        <dbReference type="Proteomes" id="UP000193380"/>
    </source>
</evidence>
<evidence type="ECO:0000313" key="10">
    <source>
        <dbReference type="EMBL" id="CDQ70608.1"/>
    </source>
</evidence>
<dbReference type="GO" id="GO:0061136">
    <property type="term" value="P:regulation of proteasomal protein catabolic process"/>
    <property type="evidence" value="ECO:0007669"/>
    <property type="project" value="TreeGrafter"/>
</dbReference>
<dbReference type="GO" id="GO:0016579">
    <property type="term" value="P:protein deubiquitination"/>
    <property type="evidence" value="ECO:0007669"/>
    <property type="project" value="InterPro"/>
</dbReference>
<dbReference type="GO" id="GO:0004843">
    <property type="term" value="F:cysteine-type deubiquitinase activity"/>
    <property type="evidence" value="ECO:0007669"/>
    <property type="project" value="UniProtKB-EC"/>
</dbReference>
<keyword evidence="7" id="KW-0175">Coiled coil</keyword>
<dbReference type="SUPFAM" id="SSF54001">
    <property type="entry name" value="Cysteine proteinases"/>
    <property type="match status" value="1"/>
</dbReference>
<dbReference type="Proteomes" id="UP000193380">
    <property type="component" value="Unassembled WGS sequence"/>
</dbReference>
<name>A0A060WT92_ONCMY</name>
<evidence type="ECO:0000259" key="9">
    <source>
        <dbReference type="PROSITE" id="PS50235"/>
    </source>
</evidence>
<dbReference type="STRING" id="8022.A0A060WT92"/>
<evidence type="ECO:0000256" key="5">
    <source>
        <dbReference type="ARBA" id="ARBA00022801"/>
    </source>
</evidence>
<dbReference type="AlphaFoldDB" id="A0A060WT92"/>
<feature type="domain" description="USP" evidence="9">
    <location>
        <begin position="148"/>
        <end position="634"/>
    </location>
</feature>
<dbReference type="InterPro" id="IPR018200">
    <property type="entry name" value="USP_CS"/>
</dbReference>
<feature type="compositionally biased region" description="Polar residues" evidence="8">
    <location>
        <begin position="477"/>
        <end position="492"/>
    </location>
</feature>
<dbReference type="InterPro" id="IPR001394">
    <property type="entry name" value="Peptidase_C19_UCH"/>
</dbReference>
<keyword evidence="4" id="KW-0833">Ubl conjugation pathway</keyword>
<dbReference type="Gene3D" id="6.10.250.1720">
    <property type="match status" value="1"/>
</dbReference>
<reference evidence="10" key="2">
    <citation type="submission" date="2014-03" db="EMBL/GenBank/DDBJ databases">
        <authorList>
            <person name="Genoscope - CEA"/>
        </authorList>
    </citation>
    <scope>NUCLEOTIDE SEQUENCE</scope>
</reference>
<dbReference type="Gene3D" id="3.90.70.10">
    <property type="entry name" value="Cysteine proteinases"/>
    <property type="match status" value="2"/>
</dbReference>
<dbReference type="SUPFAM" id="SSF46934">
    <property type="entry name" value="UBA-like"/>
    <property type="match status" value="1"/>
</dbReference>
<dbReference type="PROSITE" id="PS00972">
    <property type="entry name" value="USP_1"/>
    <property type="match status" value="1"/>
</dbReference>
<accession>A0A060WT92</accession>
<reference evidence="10" key="1">
    <citation type="journal article" date="2014" name="Nat. Commun.">
        <title>The rainbow trout genome provides novel insights into evolution after whole-genome duplication in vertebrates.</title>
        <authorList>
            <person name="Berthelot C."/>
            <person name="Brunet F."/>
            <person name="Chalopin D."/>
            <person name="Juanchich A."/>
            <person name="Bernard M."/>
            <person name="Noel B."/>
            <person name="Bento P."/>
            <person name="Da Silva C."/>
            <person name="Labadie K."/>
            <person name="Alberti A."/>
            <person name="Aury J.M."/>
            <person name="Louis A."/>
            <person name="Dehais P."/>
            <person name="Bardou P."/>
            <person name="Montfort J."/>
            <person name="Klopp C."/>
            <person name="Cabau C."/>
            <person name="Gaspin C."/>
            <person name="Thorgaard G.H."/>
            <person name="Boussaha M."/>
            <person name="Quillet E."/>
            <person name="Guyomard R."/>
            <person name="Galiana D."/>
            <person name="Bobe J."/>
            <person name="Volff J.N."/>
            <person name="Genet C."/>
            <person name="Wincker P."/>
            <person name="Jaillon O."/>
            <person name="Roest Crollius H."/>
            <person name="Guiguen Y."/>
        </authorList>
    </citation>
    <scope>NUCLEOTIDE SEQUENCE [LARGE SCALE GENOMIC DNA]</scope>
</reference>